<gene>
    <name evidence="2" type="ORF">g.54586</name>
</gene>
<protein>
    <submittedName>
        <fullName evidence="2">Uncharacterized protein</fullName>
    </submittedName>
</protein>
<dbReference type="AlphaFoldDB" id="A0A1B6KJU3"/>
<proteinExistence type="predicted"/>
<name>A0A1B6KJU3_9HEMI</name>
<accession>A0A1B6KJU3</accession>
<organism evidence="2">
    <name type="scientific">Graphocephala atropunctata</name>
    <dbReference type="NCBI Taxonomy" id="36148"/>
    <lineage>
        <taxon>Eukaryota</taxon>
        <taxon>Metazoa</taxon>
        <taxon>Ecdysozoa</taxon>
        <taxon>Arthropoda</taxon>
        <taxon>Hexapoda</taxon>
        <taxon>Insecta</taxon>
        <taxon>Pterygota</taxon>
        <taxon>Neoptera</taxon>
        <taxon>Paraneoptera</taxon>
        <taxon>Hemiptera</taxon>
        <taxon>Auchenorrhyncha</taxon>
        <taxon>Membracoidea</taxon>
        <taxon>Cicadellidae</taxon>
        <taxon>Cicadellinae</taxon>
        <taxon>Cicadellini</taxon>
        <taxon>Graphocephala</taxon>
    </lineage>
</organism>
<evidence type="ECO:0000313" key="2">
    <source>
        <dbReference type="EMBL" id="JAT11719.1"/>
    </source>
</evidence>
<reference evidence="2" key="1">
    <citation type="submission" date="2015-11" db="EMBL/GenBank/DDBJ databases">
        <title>De novo transcriptome assembly of four potential Pierce s Disease insect vectors from Arizona vineyards.</title>
        <authorList>
            <person name="Tassone E.E."/>
        </authorList>
    </citation>
    <scope>NUCLEOTIDE SEQUENCE</scope>
</reference>
<keyword evidence="1" id="KW-1133">Transmembrane helix</keyword>
<keyword evidence="1" id="KW-0472">Membrane</keyword>
<keyword evidence="1" id="KW-0812">Transmembrane</keyword>
<dbReference type="EMBL" id="GEBQ01028258">
    <property type="protein sequence ID" value="JAT11719.1"/>
    <property type="molecule type" value="Transcribed_RNA"/>
</dbReference>
<feature type="transmembrane region" description="Helical" evidence="1">
    <location>
        <begin position="34"/>
        <end position="56"/>
    </location>
</feature>
<evidence type="ECO:0000256" key="1">
    <source>
        <dbReference type="SAM" id="Phobius"/>
    </source>
</evidence>
<sequence length="355" mass="40594">MTGKGPEKVRLLLFSTDANKPNSRFSRLFCGNCLLVSIAQIFIVLLVFAFLTFIAFRVMQIQKEIKEKESNTIPGSDFCKSVNAENMSLVALGYLTGVKEIENTMEAKNKIYYIINRPFTDQEACQVESLLRLFQEKSIFIIEIGNYTSANNSKTNFIEFLREHYTNLNLIKSTPTQFFKGSPFQNYLKEIDDFSIFAAKVLLIWQFGGTVLSPNLVLLSRHIYDNNEGFCDVDRDLLFCPNQCSAYVYQLVKVILDTLHTPALRPQSMTEATMQAIVDKTVADYCGNETAAIGCVGVNRIKPSRFCDKLSERCDFLRVQQWKEKDRNWKTTVNKFCPKIVNRYIPSLSNNTLEV</sequence>